<reference evidence="1" key="1">
    <citation type="submission" date="2014-11" db="EMBL/GenBank/DDBJ databases">
        <authorList>
            <person name="Amaro Gonzalez C."/>
        </authorList>
    </citation>
    <scope>NUCLEOTIDE SEQUENCE</scope>
</reference>
<protein>
    <submittedName>
        <fullName evidence="1">Uncharacterized protein</fullName>
    </submittedName>
</protein>
<organism evidence="1">
    <name type="scientific">Anguilla anguilla</name>
    <name type="common">European freshwater eel</name>
    <name type="synonym">Muraena anguilla</name>
    <dbReference type="NCBI Taxonomy" id="7936"/>
    <lineage>
        <taxon>Eukaryota</taxon>
        <taxon>Metazoa</taxon>
        <taxon>Chordata</taxon>
        <taxon>Craniata</taxon>
        <taxon>Vertebrata</taxon>
        <taxon>Euteleostomi</taxon>
        <taxon>Actinopterygii</taxon>
        <taxon>Neopterygii</taxon>
        <taxon>Teleostei</taxon>
        <taxon>Anguilliformes</taxon>
        <taxon>Anguillidae</taxon>
        <taxon>Anguilla</taxon>
    </lineage>
</organism>
<accession>A0A0E9R0W4</accession>
<dbReference type="EMBL" id="GBXM01086190">
    <property type="protein sequence ID" value="JAH22387.1"/>
    <property type="molecule type" value="Transcribed_RNA"/>
</dbReference>
<proteinExistence type="predicted"/>
<reference evidence="1" key="2">
    <citation type="journal article" date="2015" name="Fish Shellfish Immunol.">
        <title>Early steps in the European eel (Anguilla anguilla)-Vibrio vulnificus interaction in the gills: Role of the RtxA13 toxin.</title>
        <authorList>
            <person name="Callol A."/>
            <person name="Pajuelo D."/>
            <person name="Ebbesson L."/>
            <person name="Teles M."/>
            <person name="MacKenzie S."/>
            <person name="Amaro C."/>
        </authorList>
    </citation>
    <scope>NUCLEOTIDE SEQUENCE</scope>
</reference>
<sequence length="54" mass="6067">MVLWLCSGEIAVRNSNFCKRSHSTTTTKTLAGMVEPISSVYIDAIHYRNIEHKG</sequence>
<evidence type="ECO:0000313" key="1">
    <source>
        <dbReference type="EMBL" id="JAH22387.1"/>
    </source>
</evidence>
<name>A0A0E9R0W4_ANGAN</name>
<dbReference type="AlphaFoldDB" id="A0A0E9R0W4"/>